<dbReference type="EMBL" id="JASPKY010000312">
    <property type="protein sequence ID" value="KAK9709299.1"/>
    <property type="molecule type" value="Genomic_DNA"/>
</dbReference>
<comment type="caution">
    <text evidence="1">The sequence shown here is derived from an EMBL/GenBank/DDBJ whole genome shotgun (WGS) entry which is preliminary data.</text>
</comment>
<protein>
    <submittedName>
        <fullName evidence="1">Uncharacterized protein</fullName>
    </submittedName>
</protein>
<reference evidence="1 2" key="1">
    <citation type="journal article" date="2024" name="BMC Genomics">
        <title>De novo assembly and annotation of Popillia japonica's genome with initial clues to its potential as an invasive pest.</title>
        <authorList>
            <person name="Cucini C."/>
            <person name="Boschi S."/>
            <person name="Funari R."/>
            <person name="Cardaioli E."/>
            <person name="Iannotti N."/>
            <person name="Marturano G."/>
            <person name="Paoli F."/>
            <person name="Bruttini M."/>
            <person name="Carapelli A."/>
            <person name="Frati F."/>
            <person name="Nardi F."/>
        </authorList>
    </citation>
    <scope>NUCLEOTIDE SEQUENCE [LARGE SCALE GENOMIC DNA]</scope>
    <source>
        <strain evidence="1">DMR45628</strain>
    </source>
</reference>
<gene>
    <name evidence="1" type="ORF">QE152_g26697</name>
</gene>
<evidence type="ECO:0000313" key="2">
    <source>
        <dbReference type="Proteomes" id="UP001458880"/>
    </source>
</evidence>
<proteinExistence type="predicted"/>
<sequence length="97" mass="11080">MNDDDNNELSDDDIVSAIRIQKIFKTNMRMKMTTTTESLQKISHSDGFNAIKTAILQLEREEDTSPGDILVLRSLQNTVAKKRQTLMSLKSITNFFK</sequence>
<keyword evidence="2" id="KW-1185">Reference proteome</keyword>
<dbReference type="Proteomes" id="UP001458880">
    <property type="component" value="Unassembled WGS sequence"/>
</dbReference>
<name>A0AAW1JXK9_POPJA</name>
<accession>A0AAW1JXK9</accession>
<evidence type="ECO:0000313" key="1">
    <source>
        <dbReference type="EMBL" id="KAK9709299.1"/>
    </source>
</evidence>
<dbReference type="AlphaFoldDB" id="A0AAW1JXK9"/>
<organism evidence="1 2">
    <name type="scientific">Popillia japonica</name>
    <name type="common">Japanese beetle</name>
    <dbReference type="NCBI Taxonomy" id="7064"/>
    <lineage>
        <taxon>Eukaryota</taxon>
        <taxon>Metazoa</taxon>
        <taxon>Ecdysozoa</taxon>
        <taxon>Arthropoda</taxon>
        <taxon>Hexapoda</taxon>
        <taxon>Insecta</taxon>
        <taxon>Pterygota</taxon>
        <taxon>Neoptera</taxon>
        <taxon>Endopterygota</taxon>
        <taxon>Coleoptera</taxon>
        <taxon>Polyphaga</taxon>
        <taxon>Scarabaeiformia</taxon>
        <taxon>Scarabaeidae</taxon>
        <taxon>Rutelinae</taxon>
        <taxon>Popillia</taxon>
    </lineage>
</organism>